<evidence type="ECO:0008006" key="4">
    <source>
        <dbReference type="Google" id="ProtNLM"/>
    </source>
</evidence>
<name>A0ABP7N7D3_9ACTN</name>
<gene>
    <name evidence="2" type="ORF">GCM10022244_54150</name>
</gene>
<evidence type="ECO:0000313" key="2">
    <source>
        <dbReference type="EMBL" id="GAA3939029.1"/>
    </source>
</evidence>
<dbReference type="EMBL" id="BAABAJ010000028">
    <property type="protein sequence ID" value="GAA3939029.1"/>
    <property type="molecule type" value="Genomic_DNA"/>
</dbReference>
<accession>A0ABP7N7D3</accession>
<evidence type="ECO:0000256" key="1">
    <source>
        <dbReference type="SAM" id="MobiDB-lite"/>
    </source>
</evidence>
<protein>
    <recommendedName>
        <fullName evidence="4">Lipoprotein</fullName>
    </recommendedName>
</protein>
<sequence>MGKNAETRDEAQMREGTQRTSSQVLDMIGLKGKVTEGGPLPLKCEGYASDEVEQMDHPWSIYDLPYEELEKAYERMRTTLPAKGWKVTQDGPDESPAKTPTLRAETPDGDYAVELQLMDNHKDPTSKTKALIGVTVVSRCFRPS</sequence>
<evidence type="ECO:0000313" key="3">
    <source>
        <dbReference type="Proteomes" id="UP001501000"/>
    </source>
</evidence>
<proteinExistence type="predicted"/>
<dbReference type="Proteomes" id="UP001501000">
    <property type="component" value="Unassembled WGS sequence"/>
</dbReference>
<feature type="region of interest" description="Disordered" evidence="1">
    <location>
        <begin position="84"/>
        <end position="106"/>
    </location>
</feature>
<comment type="caution">
    <text evidence="2">The sequence shown here is derived from an EMBL/GenBank/DDBJ whole genome shotgun (WGS) entry which is preliminary data.</text>
</comment>
<feature type="compositionally biased region" description="Basic and acidic residues" evidence="1">
    <location>
        <begin position="1"/>
        <end position="17"/>
    </location>
</feature>
<keyword evidence="3" id="KW-1185">Reference proteome</keyword>
<reference evidence="3" key="1">
    <citation type="journal article" date="2019" name="Int. J. Syst. Evol. Microbiol.">
        <title>The Global Catalogue of Microorganisms (GCM) 10K type strain sequencing project: providing services to taxonomists for standard genome sequencing and annotation.</title>
        <authorList>
            <consortium name="The Broad Institute Genomics Platform"/>
            <consortium name="The Broad Institute Genome Sequencing Center for Infectious Disease"/>
            <person name="Wu L."/>
            <person name="Ma J."/>
        </authorList>
    </citation>
    <scope>NUCLEOTIDE SEQUENCE [LARGE SCALE GENOMIC DNA]</scope>
    <source>
        <strain evidence="3">JCM 16956</strain>
    </source>
</reference>
<feature type="region of interest" description="Disordered" evidence="1">
    <location>
        <begin position="1"/>
        <end position="25"/>
    </location>
</feature>
<organism evidence="2 3">
    <name type="scientific">Streptomyces gulbargensis</name>
    <dbReference type="NCBI Taxonomy" id="364901"/>
    <lineage>
        <taxon>Bacteria</taxon>
        <taxon>Bacillati</taxon>
        <taxon>Actinomycetota</taxon>
        <taxon>Actinomycetes</taxon>
        <taxon>Kitasatosporales</taxon>
        <taxon>Streptomycetaceae</taxon>
        <taxon>Streptomyces</taxon>
    </lineage>
</organism>